<dbReference type="Gene3D" id="1.20.1260.10">
    <property type="match status" value="2"/>
</dbReference>
<name>A0A941DUW0_9BACI</name>
<dbReference type="Pfam" id="PF11553">
    <property type="entry name" value="DUF3231"/>
    <property type="match status" value="2"/>
</dbReference>
<dbReference type="RefSeq" id="WP_166530838.1">
    <property type="nucleotide sequence ID" value="NZ_BAAACY010000080.1"/>
</dbReference>
<dbReference type="InterPro" id="IPR021617">
    <property type="entry name" value="DUF3231"/>
</dbReference>
<accession>A0A941DUW0</accession>
<evidence type="ECO:0000313" key="2">
    <source>
        <dbReference type="Proteomes" id="UP000675284"/>
    </source>
</evidence>
<protein>
    <submittedName>
        <fullName evidence="1">DUF3231 family protein</fullName>
    </submittedName>
</protein>
<keyword evidence="2" id="KW-1185">Reference proteome</keyword>
<evidence type="ECO:0000313" key="1">
    <source>
        <dbReference type="EMBL" id="MBR7797724.1"/>
    </source>
</evidence>
<proteinExistence type="predicted"/>
<dbReference type="AlphaFoldDB" id="A0A941DUW0"/>
<organism evidence="1 2">
    <name type="scientific">Virgibacillus salarius</name>
    <dbReference type="NCBI Taxonomy" id="447199"/>
    <lineage>
        <taxon>Bacteria</taxon>
        <taxon>Bacillati</taxon>
        <taxon>Bacillota</taxon>
        <taxon>Bacilli</taxon>
        <taxon>Bacillales</taxon>
        <taxon>Bacillaceae</taxon>
        <taxon>Virgibacillus</taxon>
    </lineage>
</organism>
<sequence>MGNHQSIALSAADISSLWTTYQSDTVTRCGLQYFLNHVEDTDIQQILEEAHTLVEKHIAHIEEIFHLEGIPIPHGFMDEDVDIHAPRLFSDHLYLEYTHNMTILMLSSYSMALSVADRDDVIDYYSTNLELAKDLHKRTKELEKEKGIYIRTPRIPIQSNIEFIQKKNFISGWFGDRRPLLGMEITNLVFHAKRNALGHAVITGFSQVAQSKEVRKFFERGRDISGKHLEVFTSILHEEFLSDGALLLTSEVMDSTKPPFSDRLMMTFVSTLIASSIGQYGVALSTSPRHDLSVQYTRLIAEVAKYADDGTKILIENGWLEQPPMAANRKELAK</sequence>
<dbReference type="Proteomes" id="UP000675284">
    <property type="component" value="Unassembled WGS sequence"/>
</dbReference>
<gene>
    <name evidence="1" type="ORF">KCX74_16970</name>
</gene>
<reference evidence="1" key="1">
    <citation type="submission" date="2021-04" db="EMBL/GenBank/DDBJ databases">
        <title>Isolation and polyphasic classification of algal microorganism.</title>
        <authorList>
            <person name="Wang S."/>
        </authorList>
    </citation>
    <scope>NUCLEOTIDE SEQUENCE</scope>
    <source>
        <strain evidence="1">720a</strain>
    </source>
</reference>
<dbReference type="InterPro" id="IPR012347">
    <property type="entry name" value="Ferritin-like"/>
</dbReference>
<comment type="caution">
    <text evidence="1">The sequence shown here is derived from an EMBL/GenBank/DDBJ whole genome shotgun (WGS) entry which is preliminary data.</text>
</comment>
<dbReference type="EMBL" id="JAGSOT010000067">
    <property type="protein sequence ID" value="MBR7797724.1"/>
    <property type="molecule type" value="Genomic_DNA"/>
</dbReference>